<feature type="transmembrane region" description="Helical" evidence="4">
    <location>
        <begin position="27"/>
        <end position="46"/>
    </location>
</feature>
<name>A0AAD9NST0_RIDPI</name>
<feature type="transmembrane region" description="Helical" evidence="4">
    <location>
        <begin position="102"/>
        <end position="125"/>
    </location>
</feature>
<feature type="transmembrane region" description="Helical" evidence="4">
    <location>
        <begin position="166"/>
        <end position="189"/>
    </location>
</feature>
<dbReference type="GO" id="GO:0005524">
    <property type="term" value="F:ATP binding"/>
    <property type="evidence" value="ECO:0007669"/>
    <property type="project" value="InterPro"/>
</dbReference>
<feature type="transmembrane region" description="Helical" evidence="4">
    <location>
        <begin position="360"/>
        <end position="379"/>
    </location>
</feature>
<feature type="transmembrane region" description="Helical" evidence="4">
    <location>
        <begin position="283"/>
        <end position="301"/>
    </location>
</feature>
<dbReference type="GO" id="GO:0008281">
    <property type="term" value="F:sulfonylurea receptor activity"/>
    <property type="evidence" value="ECO:0007669"/>
    <property type="project" value="InterPro"/>
</dbReference>
<keyword evidence="4" id="KW-0812">Transmembrane</keyword>
<dbReference type="GO" id="GO:0016020">
    <property type="term" value="C:membrane"/>
    <property type="evidence" value="ECO:0007669"/>
    <property type="project" value="InterPro"/>
</dbReference>
<dbReference type="Proteomes" id="UP001209878">
    <property type="component" value="Unassembled WGS sequence"/>
</dbReference>
<gene>
    <name evidence="5" type="ORF">NP493_397g02017</name>
</gene>
<feature type="transmembrane region" description="Helical" evidence="4">
    <location>
        <begin position="137"/>
        <end position="160"/>
    </location>
</feature>
<evidence type="ECO:0000256" key="3">
    <source>
        <dbReference type="ARBA" id="ARBA00023180"/>
    </source>
</evidence>
<proteinExistence type="inferred from homology"/>
<evidence type="ECO:0000256" key="2">
    <source>
        <dbReference type="ARBA" id="ARBA00022737"/>
    </source>
</evidence>
<organism evidence="5 6">
    <name type="scientific">Ridgeia piscesae</name>
    <name type="common">Tubeworm</name>
    <dbReference type="NCBI Taxonomy" id="27915"/>
    <lineage>
        <taxon>Eukaryota</taxon>
        <taxon>Metazoa</taxon>
        <taxon>Spiralia</taxon>
        <taxon>Lophotrochozoa</taxon>
        <taxon>Annelida</taxon>
        <taxon>Polychaeta</taxon>
        <taxon>Sedentaria</taxon>
        <taxon>Canalipalpata</taxon>
        <taxon>Sabellida</taxon>
        <taxon>Siboglinidae</taxon>
        <taxon>Ridgeia</taxon>
    </lineage>
</organism>
<dbReference type="InterPro" id="IPR000388">
    <property type="entry name" value="ABCC8/9"/>
</dbReference>
<keyword evidence="3" id="KW-0325">Glycoprotein</keyword>
<keyword evidence="4" id="KW-0472">Membrane</keyword>
<dbReference type="AlphaFoldDB" id="A0AAD9NST0"/>
<dbReference type="PRINTS" id="PR01092">
    <property type="entry name" value="SULFNYLUREAR"/>
</dbReference>
<evidence type="ECO:0000313" key="5">
    <source>
        <dbReference type="EMBL" id="KAK2181462.1"/>
    </source>
</evidence>
<dbReference type="GO" id="GO:0006813">
    <property type="term" value="P:potassium ion transport"/>
    <property type="evidence" value="ECO:0007669"/>
    <property type="project" value="InterPro"/>
</dbReference>
<sequence>MVVKTFCGDWPLGFVTDGLLSECLVDAVSLIPNLFFLLIILPNCVYKWHTLNRCYGNSDGHLSVRYPGHSLRWVVTMFVVTVEVFQMTEGAIAITMTTGAQLHLVVPHVAAVTVCVLTLVFYDFVERHHLTGYLGVLLLYWGASVGVGVMRVVCLAQAGLHPGHARMALALLLLLLLLLLFALDVYLIARLKYFLHTYHSSDRPVKSISEDVVFVHPYANFLSRICWQWLTPLLGRGYKTPLKLTDLGTLPETERAQVNVEHLKRVFEEEHVRRKSDLSLRRVFVRAYWPVMCVVLLLQFLSDQLNFVGPLCIDPIVQYVISARERSENVTSTQVSVTRLQSNCYVSTPTKYLYFSFDQMVMFLLPLNTCISPLIKWLCFYSH</sequence>
<comment type="caution">
    <text evidence="5">The sequence shown here is derived from an EMBL/GenBank/DDBJ whole genome shotgun (WGS) entry which is preliminary data.</text>
</comment>
<accession>A0AAD9NST0</accession>
<reference evidence="5" key="1">
    <citation type="journal article" date="2023" name="Mol. Biol. Evol.">
        <title>Third-Generation Sequencing Reveals the Adaptive Role of the Epigenome in Three Deep-Sea Polychaetes.</title>
        <authorList>
            <person name="Perez M."/>
            <person name="Aroh O."/>
            <person name="Sun Y."/>
            <person name="Lan Y."/>
            <person name="Juniper S.K."/>
            <person name="Young C.R."/>
            <person name="Angers B."/>
            <person name="Qian P.Y."/>
        </authorList>
    </citation>
    <scope>NUCLEOTIDE SEQUENCE</scope>
    <source>
        <strain evidence="5">R07B-5</strain>
    </source>
</reference>
<comment type="similarity">
    <text evidence="1">Belongs to the ABC transporter superfamily. ABCC family. Conjugate transporter (TC 3.A.1.208) subfamily.</text>
</comment>
<keyword evidence="4" id="KW-1133">Transmembrane helix</keyword>
<protein>
    <submittedName>
        <fullName evidence="5">Uncharacterized protein</fullName>
    </submittedName>
</protein>
<evidence type="ECO:0000256" key="1">
    <source>
        <dbReference type="ARBA" id="ARBA00009726"/>
    </source>
</evidence>
<dbReference type="EMBL" id="JAODUO010000397">
    <property type="protein sequence ID" value="KAK2181462.1"/>
    <property type="molecule type" value="Genomic_DNA"/>
</dbReference>
<evidence type="ECO:0000313" key="6">
    <source>
        <dbReference type="Proteomes" id="UP001209878"/>
    </source>
</evidence>
<evidence type="ECO:0000256" key="4">
    <source>
        <dbReference type="SAM" id="Phobius"/>
    </source>
</evidence>
<feature type="transmembrane region" description="Helical" evidence="4">
    <location>
        <begin position="73"/>
        <end position="96"/>
    </location>
</feature>
<keyword evidence="6" id="KW-1185">Reference proteome</keyword>
<keyword evidence="2" id="KW-0677">Repeat</keyword>